<protein>
    <recommendedName>
        <fullName evidence="4">tRNA uridine(34) hydroxylase</fullName>
        <ecNumber evidence="4">1.14.-.-</ecNumber>
    </recommendedName>
    <alternativeName>
        <fullName evidence="4">tRNA hydroxylation protein O</fullName>
    </alternativeName>
</protein>
<reference evidence="6 7" key="1">
    <citation type="submission" date="2018-02" db="EMBL/GenBank/DDBJ databases">
        <authorList>
            <person name="Machado R.A."/>
        </authorList>
    </citation>
    <scope>NUCLEOTIDE SEQUENCE [LARGE SCALE GENOMIC DNA]</scope>
    <source>
        <strain evidence="6 7">DSM 23271</strain>
    </source>
</reference>
<dbReference type="AlphaFoldDB" id="A0A7X5QMA6"/>
<dbReference type="InterPro" id="IPR001763">
    <property type="entry name" value="Rhodanese-like_dom"/>
</dbReference>
<proteinExistence type="inferred from homology"/>
<evidence type="ECO:0000256" key="4">
    <source>
        <dbReference type="HAMAP-Rule" id="MF_00469"/>
    </source>
</evidence>
<dbReference type="InterPro" id="IPR022111">
    <property type="entry name" value="Rhodanese_C"/>
</dbReference>
<dbReference type="EMBL" id="PUJV01000011">
    <property type="protein sequence ID" value="NHB97043.1"/>
    <property type="molecule type" value="Genomic_DNA"/>
</dbReference>
<dbReference type="PROSITE" id="PS50206">
    <property type="entry name" value="RHODANESE_3"/>
    <property type="match status" value="1"/>
</dbReference>
<accession>A0A7X5QMA6</accession>
<evidence type="ECO:0000256" key="1">
    <source>
        <dbReference type="ARBA" id="ARBA00022694"/>
    </source>
</evidence>
<dbReference type="SUPFAM" id="SSF52821">
    <property type="entry name" value="Rhodanese/Cell cycle control phosphatase"/>
    <property type="match status" value="1"/>
</dbReference>
<dbReference type="Proteomes" id="UP000547931">
    <property type="component" value="Unassembled WGS sequence"/>
</dbReference>
<dbReference type="EC" id="1.14.-.-" evidence="4"/>
<dbReference type="RefSeq" id="WP_166289028.1">
    <property type="nucleotide sequence ID" value="NZ_CAWPIE010000011.1"/>
</dbReference>
<dbReference type="Gene3D" id="3.30.70.100">
    <property type="match status" value="1"/>
</dbReference>
<dbReference type="PANTHER" id="PTHR43846">
    <property type="entry name" value="UPF0176 PROTEIN YCEA"/>
    <property type="match status" value="1"/>
</dbReference>
<feature type="domain" description="Rhodanese" evidence="5">
    <location>
        <begin position="146"/>
        <end position="240"/>
    </location>
</feature>
<evidence type="ECO:0000256" key="3">
    <source>
        <dbReference type="ARBA" id="ARBA00045625"/>
    </source>
</evidence>
<dbReference type="GO" id="GO:0006400">
    <property type="term" value="P:tRNA modification"/>
    <property type="evidence" value="ECO:0007669"/>
    <property type="project" value="UniProtKB-UniRule"/>
</dbReference>
<dbReference type="HAMAP" id="MF_00469">
    <property type="entry name" value="TrhO"/>
    <property type="match status" value="1"/>
</dbReference>
<keyword evidence="7" id="KW-1185">Reference proteome</keyword>
<dbReference type="PANTHER" id="PTHR43846:SF1">
    <property type="entry name" value="TRNA URIDINE(34) HYDROXYLASE"/>
    <property type="match status" value="1"/>
</dbReference>
<dbReference type="SMART" id="SM00450">
    <property type="entry name" value="RHOD"/>
    <property type="match status" value="1"/>
</dbReference>
<dbReference type="NCBIfam" id="NF001133">
    <property type="entry name" value="PRK00142.1-1"/>
    <property type="match status" value="1"/>
</dbReference>
<comment type="similarity">
    <text evidence="4">Belongs to the TrhO family.</text>
</comment>
<dbReference type="CDD" id="cd01518">
    <property type="entry name" value="RHOD_YceA"/>
    <property type="match status" value="1"/>
</dbReference>
<evidence type="ECO:0000313" key="6">
    <source>
        <dbReference type="EMBL" id="NHB97043.1"/>
    </source>
</evidence>
<dbReference type="InterPro" id="IPR020936">
    <property type="entry name" value="TrhO"/>
</dbReference>
<evidence type="ECO:0000256" key="2">
    <source>
        <dbReference type="ARBA" id="ARBA00023002"/>
    </source>
</evidence>
<keyword evidence="1 4" id="KW-0819">tRNA processing</keyword>
<dbReference type="Gene3D" id="3.40.250.10">
    <property type="entry name" value="Rhodanese-like domain"/>
    <property type="match status" value="1"/>
</dbReference>
<evidence type="ECO:0000259" key="5">
    <source>
        <dbReference type="PROSITE" id="PS50206"/>
    </source>
</evidence>
<dbReference type="InterPro" id="IPR036873">
    <property type="entry name" value="Rhodanese-like_dom_sf"/>
</dbReference>
<comment type="function">
    <text evidence="3">Catalyzes oxygen-dependent 5-hydroxyuridine (ho5U) modification at position 34 in tRNAs, the first step in 5-carboxymethoxyuridine (cmo5U) biosynthesis. May be part of an alternate pathway, which is able to bypass cmo5U biogenesis in a subset of tRNAs under aerobic conditions.</text>
</comment>
<gene>
    <name evidence="4" type="primary">trhO</name>
    <name evidence="6" type="ORF">C5470_11740</name>
</gene>
<dbReference type="GO" id="GO:0016705">
    <property type="term" value="F:oxidoreductase activity, acting on paired donors, with incorporation or reduction of molecular oxygen"/>
    <property type="evidence" value="ECO:0007669"/>
    <property type="project" value="UniProtKB-UniRule"/>
</dbReference>
<dbReference type="Pfam" id="PF00581">
    <property type="entry name" value="Rhodanese"/>
    <property type="match status" value="1"/>
</dbReference>
<dbReference type="Pfam" id="PF12368">
    <property type="entry name" value="Rhodanese_C"/>
    <property type="match status" value="1"/>
</dbReference>
<dbReference type="InterPro" id="IPR040503">
    <property type="entry name" value="TRHO_N"/>
</dbReference>
<comment type="catalytic activity">
    <reaction evidence="4">
        <text>uridine(34) in tRNA + AH2 + O2 = 5-hydroxyuridine(34) in tRNA + A + H2O</text>
        <dbReference type="Rhea" id="RHEA:64224"/>
        <dbReference type="Rhea" id="RHEA-COMP:11727"/>
        <dbReference type="Rhea" id="RHEA-COMP:13381"/>
        <dbReference type="ChEBI" id="CHEBI:13193"/>
        <dbReference type="ChEBI" id="CHEBI:15377"/>
        <dbReference type="ChEBI" id="CHEBI:15379"/>
        <dbReference type="ChEBI" id="CHEBI:17499"/>
        <dbReference type="ChEBI" id="CHEBI:65315"/>
        <dbReference type="ChEBI" id="CHEBI:136877"/>
    </reaction>
</comment>
<dbReference type="Pfam" id="PF17773">
    <property type="entry name" value="UPF0176_N"/>
    <property type="match status" value="1"/>
</dbReference>
<organism evidence="6 7">
    <name type="scientific">Photorhabdus stackebrandtii</name>
    <dbReference type="NCBI Taxonomy" id="1123042"/>
    <lineage>
        <taxon>Bacteria</taxon>
        <taxon>Pseudomonadati</taxon>
        <taxon>Pseudomonadota</taxon>
        <taxon>Gammaproteobacteria</taxon>
        <taxon>Enterobacterales</taxon>
        <taxon>Morganellaceae</taxon>
        <taxon>Photorhabdus</taxon>
    </lineage>
</organism>
<keyword evidence="2 4" id="KW-0560">Oxidoreductase</keyword>
<comment type="caution">
    <text evidence="6">The sequence shown here is derived from an EMBL/GenBank/DDBJ whole genome shotgun (WGS) entry which is preliminary data.</text>
</comment>
<sequence>MPVLHNRISNKELKTRMLAENQPRTTISFYKYFNILDLQAFRDSLYQQFTEFSVFGRVYIAKEGINAQISVPTHHLEAFKALLYGVDPALDNLRLNIALDDDGKSFWVLRMKVRDRVVADGIEDETFDSSKTGEYLKAEQVNQMLDDPETLFVDMRNHYEYEVGHFENAIEIPSDTFREQLPMAVEMLQDNKDKNIVMYCTGGIRCEKASAYMLHNGFKNVYHVEGGVIEYARKAREQGLPVRFMGKNFVFDERMGERISDDVIAHCHQCGASCDSHTNCKNDGCHLLFIQCPECTAKFEGCCSEACREEVRLPEAEQRVRRAGRENGTKIFNKSRYRLQDGLNITSLQLNK</sequence>
<name>A0A7X5QMA6_9GAMM</name>
<evidence type="ECO:0000313" key="7">
    <source>
        <dbReference type="Proteomes" id="UP000547931"/>
    </source>
</evidence>